<dbReference type="AlphaFoldDB" id="A0A642V1P8"/>
<evidence type="ECO:0000256" key="1">
    <source>
        <dbReference type="ARBA" id="ARBA00004141"/>
    </source>
</evidence>
<reference evidence="7" key="1">
    <citation type="journal article" date="2019" name="G3 (Bethesda)">
        <title>Genome Assemblies of Two Rare Opportunistic Yeast Pathogens: Diutina rugosa (syn. Candida rugosa) and Trichomonascus ciferrii (syn. Candida ciferrii).</title>
        <authorList>
            <person name="Mixao V."/>
            <person name="Saus E."/>
            <person name="Hansen A.P."/>
            <person name="Lass-Florl C."/>
            <person name="Gabaldon T."/>
        </authorList>
    </citation>
    <scope>NUCLEOTIDE SEQUENCE</scope>
    <source>
        <strain evidence="7">CBS 4856</strain>
    </source>
</reference>
<evidence type="ECO:0000313" key="8">
    <source>
        <dbReference type="Proteomes" id="UP000761534"/>
    </source>
</evidence>
<feature type="region of interest" description="Disordered" evidence="5">
    <location>
        <begin position="360"/>
        <end position="393"/>
    </location>
</feature>
<feature type="transmembrane region" description="Helical" evidence="6">
    <location>
        <begin position="147"/>
        <end position="163"/>
    </location>
</feature>
<keyword evidence="3 6" id="KW-1133">Transmembrane helix</keyword>
<dbReference type="VEuPathDB" id="FungiDB:TRICI_004226"/>
<organism evidence="7 8">
    <name type="scientific">Trichomonascus ciferrii</name>
    <dbReference type="NCBI Taxonomy" id="44093"/>
    <lineage>
        <taxon>Eukaryota</taxon>
        <taxon>Fungi</taxon>
        <taxon>Dikarya</taxon>
        <taxon>Ascomycota</taxon>
        <taxon>Saccharomycotina</taxon>
        <taxon>Dipodascomycetes</taxon>
        <taxon>Dipodascales</taxon>
        <taxon>Trichomonascaceae</taxon>
        <taxon>Trichomonascus</taxon>
        <taxon>Trichomonascus ciferrii complex</taxon>
    </lineage>
</organism>
<evidence type="ECO:0000256" key="5">
    <source>
        <dbReference type="SAM" id="MobiDB-lite"/>
    </source>
</evidence>
<keyword evidence="4 6" id="KW-0472">Membrane</keyword>
<comment type="subcellular location">
    <subcellularLocation>
        <location evidence="1">Membrane</location>
        <topology evidence="1">Multi-pass membrane protein</topology>
    </subcellularLocation>
</comment>
<dbReference type="OrthoDB" id="6428174at2759"/>
<comment type="caution">
    <text evidence="7">The sequence shown here is derived from an EMBL/GenBank/DDBJ whole genome shotgun (WGS) entry which is preliminary data.</text>
</comment>
<sequence>MVNLLEDKYIGLGLAISSSIAIGTSFIITKKGLMSASDKQGFQGDGYEYMKNPLWWAGMITMAIGEIANFAAYTFAPAILVTPLGALSVIIGAVLAAVFLKERLGMLGKMGCAICLIGSLIIVLHAPPDKEIETVDEILDYAIQPGFLFYCTAVGVFAVVMIYKVAPQYGRRNPMIYISICSTVGSVSVMSIKAFGIALKLTFQGNNQLTHPSTYVFAIVVVVCILCQMNYFNKALDQFDTSIVNPLYYVSFTTFTLCASFILFKGFNTSNAVNTISLICGFLIIFAGVYLLNMSRGDPDAEDGGKSLEGMPMDNTVAGLQTRRSIQLGRGSIGSLGHRRSESLRQHEARLANEYDEELGMSRLDGVNEDDDEEDDEFAYNRRESGHERLLRR</sequence>
<dbReference type="Proteomes" id="UP000761534">
    <property type="component" value="Unassembled WGS sequence"/>
</dbReference>
<evidence type="ECO:0008006" key="9">
    <source>
        <dbReference type="Google" id="ProtNLM"/>
    </source>
</evidence>
<feature type="transmembrane region" description="Helical" evidence="6">
    <location>
        <begin position="79"/>
        <end position="100"/>
    </location>
</feature>
<gene>
    <name evidence="7" type="ORF">TRICI_004226</name>
</gene>
<feature type="transmembrane region" description="Helical" evidence="6">
    <location>
        <begin position="54"/>
        <end position="73"/>
    </location>
</feature>
<dbReference type="PANTHER" id="PTHR12570">
    <property type="match status" value="1"/>
</dbReference>
<dbReference type="InterPro" id="IPR037185">
    <property type="entry name" value="EmrE-like"/>
</dbReference>
<feature type="transmembrane region" description="Helical" evidence="6">
    <location>
        <begin position="215"/>
        <end position="232"/>
    </location>
</feature>
<evidence type="ECO:0000256" key="2">
    <source>
        <dbReference type="ARBA" id="ARBA00022692"/>
    </source>
</evidence>
<evidence type="ECO:0000256" key="4">
    <source>
        <dbReference type="ARBA" id="ARBA00023136"/>
    </source>
</evidence>
<name>A0A642V1P8_9ASCO</name>
<dbReference type="EMBL" id="SWFS01000319">
    <property type="protein sequence ID" value="KAA8910208.1"/>
    <property type="molecule type" value="Genomic_DNA"/>
</dbReference>
<dbReference type="Pfam" id="PF05653">
    <property type="entry name" value="Mg_trans_NIPA"/>
    <property type="match status" value="1"/>
</dbReference>
<dbReference type="GO" id="GO:0015095">
    <property type="term" value="F:magnesium ion transmembrane transporter activity"/>
    <property type="evidence" value="ECO:0007669"/>
    <property type="project" value="InterPro"/>
</dbReference>
<feature type="transmembrane region" description="Helical" evidence="6">
    <location>
        <begin position="12"/>
        <end position="33"/>
    </location>
</feature>
<evidence type="ECO:0000313" key="7">
    <source>
        <dbReference type="EMBL" id="KAA8910208.1"/>
    </source>
</evidence>
<feature type="transmembrane region" description="Helical" evidence="6">
    <location>
        <begin position="175"/>
        <end position="195"/>
    </location>
</feature>
<evidence type="ECO:0000256" key="6">
    <source>
        <dbReference type="SAM" id="Phobius"/>
    </source>
</evidence>
<proteinExistence type="predicted"/>
<feature type="transmembrane region" description="Helical" evidence="6">
    <location>
        <begin position="107"/>
        <end position="127"/>
    </location>
</feature>
<feature type="transmembrane region" description="Helical" evidence="6">
    <location>
        <begin position="244"/>
        <end position="264"/>
    </location>
</feature>
<keyword evidence="8" id="KW-1185">Reference proteome</keyword>
<feature type="compositionally biased region" description="Acidic residues" evidence="5">
    <location>
        <begin position="367"/>
        <end position="378"/>
    </location>
</feature>
<dbReference type="GO" id="GO:0016020">
    <property type="term" value="C:membrane"/>
    <property type="evidence" value="ECO:0007669"/>
    <property type="project" value="UniProtKB-SubCell"/>
</dbReference>
<dbReference type="SUPFAM" id="SSF103481">
    <property type="entry name" value="Multidrug resistance efflux transporter EmrE"/>
    <property type="match status" value="1"/>
</dbReference>
<feature type="compositionally biased region" description="Basic and acidic residues" evidence="5">
    <location>
        <begin position="379"/>
        <end position="393"/>
    </location>
</feature>
<accession>A0A642V1P8</accession>
<evidence type="ECO:0000256" key="3">
    <source>
        <dbReference type="ARBA" id="ARBA00022989"/>
    </source>
</evidence>
<protein>
    <recommendedName>
        <fullName evidence="9">DUF803-domain-containing protein</fullName>
    </recommendedName>
</protein>
<dbReference type="PANTHER" id="PTHR12570:SF85">
    <property type="entry name" value="DUF803 DOMAIN MEMBRANE PROTEIN (AFU_ORTHOLOGUE AFUA_1G15880)"/>
    <property type="match status" value="1"/>
</dbReference>
<dbReference type="InterPro" id="IPR008521">
    <property type="entry name" value="Mg_trans_NIPA"/>
</dbReference>
<feature type="transmembrane region" description="Helical" evidence="6">
    <location>
        <begin position="276"/>
        <end position="292"/>
    </location>
</feature>
<keyword evidence="2 6" id="KW-0812">Transmembrane</keyword>